<proteinExistence type="predicted"/>
<protein>
    <submittedName>
        <fullName evidence="1">Uncharacterized protein</fullName>
    </submittedName>
</protein>
<evidence type="ECO:0000313" key="1">
    <source>
        <dbReference type="EMBL" id="MDU0206472.1"/>
    </source>
</evidence>
<organism evidence="1 2">
    <name type="scientific">Paenibacillus violae</name>
    <dbReference type="NCBI Taxonomy" id="3077234"/>
    <lineage>
        <taxon>Bacteria</taxon>
        <taxon>Bacillati</taxon>
        <taxon>Bacillota</taxon>
        <taxon>Bacilli</taxon>
        <taxon>Bacillales</taxon>
        <taxon>Paenibacillaceae</taxon>
        <taxon>Paenibacillus</taxon>
    </lineage>
</organism>
<dbReference type="RefSeq" id="WP_315956263.1">
    <property type="nucleotide sequence ID" value="NZ_JAWCUD010000027.1"/>
</dbReference>
<dbReference type="EMBL" id="JAWCUD010000027">
    <property type="protein sequence ID" value="MDU0206472.1"/>
    <property type="molecule type" value="Genomic_DNA"/>
</dbReference>
<name>A0ABU3RRH8_9BACL</name>
<evidence type="ECO:0000313" key="2">
    <source>
        <dbReference type="Proteomes" id="UP001260980"/>
    </source>
</evidence>
<accession>A0ABU3RRH8</accession>
<reference evidence="1 2" key="1">
    <citation type="submission" date="2023-10" db="EMBL/GenBank/DDBJ databases">
        <title>Paenibacillus strain PFR10 Genome sequencing and assembly.</title>
        <authorList>
            <person name="Kim I."/>
        </authorList>
    </citation>
    <scope>NUCLEOTIDE SEQUENCE [LARGE SCALE GENOMIC DNA]</scope>
    <source>
        <strain evidence="1 2">PFR10</strain>
    </source>
</reference>
<sequence>MSFEHLSHEDFVDFSVFRQEVKVYLVEVYKFTEEDAIRGIYTYRNVFPKLQARTEPREVASKIRNNPYIGGATEYEEYLAIMNEAFTFLVESKKMPEIKNKAAEICPSCKLVKYIDEACTFCGSNGKGLQVTR</sequence>
<gene>
    <name evidence="1" type="ORF">RQP52_36035</name>
</gene>
<keyword evidence="2" id="KW-1185">Reference proteome</keyword>
<dbReference type="Proteomes" id="UP001260980">
    <property type="component" value="Unassembled WGS sequence"/>
</dbReference>
<comment type="caution">
    <text evidence="1">The sequence shown here is derived from an EMBL/GenBank/DDBJ whole genome shotgun (WGS) entry which is preliminary data.</text>
</comment>